<proteinExistence type="predicted"/>
<name>A0A9J6AAI6_SOLCO</name>
<comment type="caution">
    <text evidence="2">The sequence shown here is derived from an EMBL/GenBank/DDBJ whole genome shotgun (WGS) entry which is preliminary data.</text>
</comment>
<evidence type="ECO:0000313" key="3">
    <source>
        <dbReference type="Proteomes" id="UP000824120"/>
    </source>
</evidence>
<reference evidence="2 3" key="1">
    <citation type="submission" date="2020-09" db="EMBL/GenBank/DDBJ databases">
        <title>De no assembly of potato wild relative species, Solanum commersonii.</title>
        <authorList>
            <person name="Cho K."/>
        </authorList>
    </citation>
    <scope>NUCLEOTIDE SEQUENCE [LARGE SCALE GENOMIC DNA]</scope>
    <source>
        <strain evidence="2">LZ3.2</strain>
        <tissue evidence="2">Leaf</tissue>
    </source>
</reference>
<dbReference type="Proteomes" id="UP000824120">
    <property type="component" value="Chromosome 2"/>
</dbReference>
<sequence length="77" mass="8895">MNKPVFFASKQKPQIGHNQAAGSSQGGQRINMLYIGRLMPKIHALNNLRMKFQQLSSRKRNERLIFYTNSTTNNEPF</sequence>
<feature type="compositionally biased region" description="Polar residues" evidence="1">
    <location>
        <begin position="16"/>
        <end position="26"/>
    </location>
</feature>
<gene>
    <name evidence="2" type="ORF">H5410_006542</name>
</gene>
<feature type="region of interest" description="Disordered" evidence="1">
    <location>
        <begin position="1"/>
        <end position="26"/>
    </location>
</feature>
<accession>A0A9J6AAI6</accession>
<evidence type="ECO:0000256" key="1">
    <source>
        <dbReference type="SAM" id="MobiDB-lite"/>
    </source>
</evidence>
<organism evidence="2 3">
    <name type="scientific">Solanum commersonii</name>
    <name type="common">Commerson's wild potato</name>
    <name type="synonym">Commerson's nightshade</name>
    <dbReference type="NCBI Taxonomy" id="4109"/>
    <lineage>
        <taxon>Eukaryota</taxon>
        <taxon>Viridiplantae</taxon>
        <taxon>Streptophyta</taxon>
        <taxon>Embryophyta</taxon>
        <taxon>Tracheophyta</taxon>
        <taxon>Spermatophyta</taxon>
        <taxon>Magnoliopsida</taxon>
        <taxon>eudicotyledons</taxon>
        <taxon>Gunneridae</taxon>
        <taxon>Pentapetalae</taxon>
        <taxon>asterids</taxon>
        <taxon>lamiids</taxon>
        <taxon>Solanales</taxon>
        <taxon>Solanaceae</taxon>
        <taxon>Solanoideae</taxon>
        <taxon>Solaneae</taxon>
        <taxon>Solanum</taxon>
    </lineage>
</organism>
<keyword evidence="3" id="KW-1185">Reference proteome</keyword>
<dbReference type="AlphaFoldDB" id="A0A9J6AAI6"/>
<dbReference type="EMBL" id="JACXVP010000002">
    <property type="protein sequence ID" value="KAG5621324.1"/>
    <property type="molecule type" value="Genomic_DNA"/>
</dbReference>
<evidence type="ECO:0000313" key="2">
    <source>
        <dbReference type="EMBL" id="KAG5621324.1"/>
    </source>
</evidence>
<protein>
    <submittedName>
        <fullName evidence="2">Uncharacterized protein</fullName>
    </submittedName>
</protein>